<dbReference type="Proteomes" id="UP000225215">
    <property type="component" value="Segment"/>
</dbReference>
<proteinExistence type="predicted"/>
<organism evidence="1 2">
    <name type="scientific">Aeromonas phage 65.2</name>
    <dbReference type="NCBI Taxonomy" id="1932896"/>
    <lineage>
        <taxon>Viruses</taxon>
        <taxon>Duplodnaviria</taxon>
        <taxon>Heunggongvirae</taxon>
        <taxon>Uroviricota</taxon>
        <taxon>Caudoviricetes</taxon>
        <taxon>Pantevenvirales</taxon>
        <taxon>Straboviridae</taxon>
        <taxon>Emmerichvirinae</taxon>
        <taxon>Ishigurovirus</taxon>
        <taxon>Ishigurovirus osborne</taxon>
    </lineage>
</organism>
<sequence length="102" mass="12160">MDRNWREIFTSKEHMFAYINLERTQYNTKLFDIVYDTLTARNGVRVIVINEETARNTLTHIYRKLGYKVSGDKYIIGNSVVRFSDKYDVPRGMFYKHIIQGD</sequence>
<evidence type="ECO:0000313" key="2">
    <source>
        <dbReference type="Proteomes" id="UP000225215"/>
    </source>
</evidence>
<name>A0A219YC01_9CAUD</name>
<accession>A0A219YC01</accession>
<dbReference type="EMBL" id="KY290955">
    <property type="protein sequence ID" value="APU01477.1"/>
    <property type="molecule type" value="Genomic_DNA"/>
</dbReference>
<reference evidence="1 2" key="1">
    <citation type="journal article" date="2017" name="Sci. Rep.">
        <title>Characterization and diversity of phages infecting Aeromonas salmonicida subsp. salmonicida.</title>
        <authorList>
            <person name="Vincent A.T."/>
            <person name="Paquet V.E."/>
            <person name="Bernatchez A."/>
            <person name="Tremblay D.M."/>
            <person name="Moineau S."/>
            <person name="Charette S.J."/>
        </authorList>
    </citation>
    <scope>NUCLEOTIDE SEQUENCE [LARGE SCALE GENOMIC DNA]</scope>
</reference>
<evidence type="ECO:0000313" key="1">
    <source>
        <dbReference type="EMBL" id="APU01477.1"/>
    </source>
</evidence>
<protein>
    <submittedName>
        <fullName evidence="1">Uncharacterized protein</fullName>
    </submittedName>
</protein>